<dbReference type="SUPFAM" id="SSF46785">
    <property type="entry name" value="Winged helix' DNA-binding domain"/>
    <property type="match status" value="1"/>
</dbReference>
<dbReference type="Gene3D" id="1.10.10.10">
    <property type="entry name" value="Winged helix-like DNA-binding domain superfamily/Winged helix DNA-binding domain"/>
    <property type="match status" value="1"/>
</dbReference>
<dbReference type="InterPro" id="IPR005149">
    <property type="entry name" value="Tscrpt_reg_PadR_N"/>
</dbReference>
<dbReference type="PANTHER" id="PTHR43252:SF2">
    <property type="entry name" value="TRANSCRIPTION REGULATOR, PADR-LIKE FAMILY"/>
    <property type="match status" value="1"/>
</dbReference>
<dbReference type="OrthoDB" id="3186544at2"/>
<dbReference type="PANTHER" id="PTHR43252">
    <property type="entry name" value="TRANSCRIPTIONAL REGULATOR YQJI"/>
    <property type="match status" value="1"/>
</dbReference>
<sequence length="200" mass="23027">MSLRAALLFLLSTQPMTGYDTVKQFEGSVGHVWNAPSSQIYPELRRMEAEGLIDGRDVPWGTKGATKREYVVTTRGYEAMHAWQREPLKYQAERDPARLKSAYLEWATADAARAHFEAHRIHWQSERERALDQLAWIDTGDHPTLHERLKHYTASDVERVRSFKRMSHQGTIARAEAEIAWAEACLEELGDYEGPLNFQE</sequence>
<keyword evidence="3" id="KW-1185">Reference proteome</keyword>
<dbReference type="Proteomes" id="UP000274391">
    <property type="component" value="Unassembled WGS sequence"/>
</dbReference>
<evidence type="ECO:0000259" key="1">
    <source>
        <dbReference type="Pfam" id="PF03551"/>
    </source>
</evidence>
<evidence type="ECO:0000313" key="2">
    <source>
        <dbReference type="EMBL" id="RRJ88256.1"/>
    </source>
</evidence>
<protein>
    <submittedName>
        <fullName evidence="2">PadR family transcriptional regulator</fullName>
    </submittedName>
</protein>
<dbReference type="EMBL" id="RQVS01000002">
    <property type="protein sequence ID" value="RRJ88256.1"/>
    <property type="molecule type" value="Genomic_DNA"/>
</dbReference>
<dbReference type="Pfam" id="PF03551">
    <property type="entry name" value="PadR"/>
    <property type="match status" value="1"/>
</dbReference>
<dbReference type="RefSeq" id="WP_124969360.1">
    <property type="nucleotide sequence ID" value="NZ_RQVS01000002.1"/>
</dbReference>
<feature type="domain" description="Transcription regulator PadR N-terminal" evidence="1">
    <location>
        <begin position="7"/>
        <end position="81"/>
    </location>
</feature>
<gene>
    <name evidence="2" type="ORF">EG850_02090</name>
</gene>
<dbReference type="InterPro" id="IPR036388">
    <property type="entry name" value="WH-like_DNA-bd_sf"/>
</dbReference>
<evidence type="ECO:0000313" key="3">
    <source>
        <dbReference type="Proteomes" id="UP000274391"/>
    </source>
</evidence>
<name>A0A3P3W2V1_9MICO</name>
<comment type="caution">
    <text evidence="2">The sequence shown here is derived from an EMBL/GenBank/DDBJ whole genome shotgun (WGS) entry which is preliminary data.</text>
</comment>
<reference evidence="2 3" key="1">
    <citation type="submission" date="2018-11" db="EMBL/GenBank/DDBJ databases">
        <title>YIM 102482-1 draft genome.</title>
        <authorList>
            <person name="Li G."/>
            <person name="Jiang Y."/>
        </authorList>
    </citation>
    <scope>NUCLEOTIDE SEQUENCE [LARGE SCALE GENOMIC DNA]</scope>
    <source>
        <strain evidence="2 3">YIM 102482-1</strain>
    </source>
</reference>
<organism evidence="2 3">
    <name type="scientific">Gulosibacter macacae</name>
    <dbReference type="NCBI Taxonomy" id="2488791"/>
    <lineage>
        <taxon>Bacteria</taxon>
        <taxon>Bacillati</taxon>
        <taxon>Actinomycetota</taxon>
        <taxon>Actinomycetes</taxon>
        <taxon>Micrococcales</taxon>
        <taxon>Microbacteriaceae</taxon>
        <taxon>Gulosibacter</taxon>
    </lineage>
</organism>
<accession>A0A3P3W2V1</accession>
<proteinExistence type="predicted"/>
<dbReference type="AlphaFoldDB" id="A0A3P3W2V1"/>
<dbReference type="InterPro" id="IPR036390">
    <property type="entry name" value="WH_DNA-bd_sf"/>
</dbReference>